<dbReference type="SMART" id="SM00494">
    <property type="entry name" value="ChtBD2"/>
    <property type="match status" value="2"/>
</dbReference>
<feature type="domain" description="Chitin-binding type-2" evidence="7">
    <location>
        <begin position="28"/>
        <end position="85"/>
    </location>
</feature>
<dbReference type="InterPro" id="IPR051940">
    <property type="entry name" value="Chitin_bind-dev_reg"/>
</dbReference>
<dbReference type="SUPFAM" id="SSF57625">
    <property type="entry name" value="Invertebrate chitin-binding proteins"/>
    <property type="match status" value="2"/>
</dbReference>
<dbReference type="InterPro" id="IPR036508">
    <property type="entry name" value="Chitin-bd_dom_sf"/>
</dbReference>
<feature type="chain" id="PRO_5008136150" description="Chitin-binding type-2 domain-containing protein" evidence="6">
    <location>
        <begin position="29"/>
        <end position="140"/>
    </location>
</feature>
<keyword evidence="3" id="KW-0677">Repeat</keyword>
<dbReference type="Pfam" id="PF01607">
    <property type="entry name" value="CBM_14"/>
    <property type="match status" value="2"/>
</dbReference>
<evidence type="ECO:0000256" key="2">
    <source>
        <dbReference type="ARBA" id="ARBA00022729"/>
    </source>
</evidence>
<dbReference type="EnsemblMetazoa" id="AMAM014113-RA">
    <property type="protein sequence ID" value="AMAM014113-PA"/>
    <property type="gene ID" value="AMAM014113"/>
</dbReference>
<evidence type="ECO:0000259" key="7">
    <source>
        <dbReference type="PROSITE" id="PS50940"/>
    </source>
</evidence>
<dbReference type="Gene3D" id="2.170.140.10">
    <property type="entry name" value="Chitin binding domain"/>
    <property type="match status" value="2"/>
</dbReference>
<dbReference type="InterPro" id="IPR002557">
    <property type="entry name" value="Chitin-bd_dom"/>
</dbReference>
<dbReference type="PROSITE" id="PS51257">
    <property type="entry name" value="PROKAR_LIPOPROTEIN"/>
    <property type="match status" value="1"/>
</dbReference>
<dbReference type="VEuPathDB" id="VectorBase:AMAM014113"/>
<dbReference type="PANTHER" id="PTHR23301">
    <property type="entry name" value="CHITIN BINDING PERITROPHIN-A"/>
    <property type="match status" value="1"/>
</dbReference>
<keyword evidence="9" id="KW-1185">Reference proteome</keyword>
<keyword evidence="2 6" id="KW-0732">Signal</keyword>
<dbReference type="AlphaFoldDB" id="A0A182SV82"/>
<evidence type="ECO:0000256" key="5">
    <source>
        <dbReference type="ARBA" id="ARBA00023180"/>
    </source>
</evidence>
<dbReference type="GO" id="GO:0008061">
    <property type="term" value="F:chitin binding"/>
    <property type="evidence" value="ECO:0007669"/>
    <property type="project" value="UniProtKB-KW"/>
</dbReference>
<evidence type="ECO:0000256" key="1">
    <source>
        <dbReference type="ARBA" id="ARBA00022669"/>
    </source>
</evidence>
<evidence type="ECO:0000256" key="6">
    <source>
        <dbReference type="SAM" id="SignalP"/>
    </source>
</evidence>
<dbReference type="Proteomes" id="UP000075901">
    <property type="component" value="Unassembled WGS sequence"/>
</dbReference>
<reference evidence="9" key="1">
    <citation type="submission" date="2013-09" db="EMBL/GenBank/DDBJ databases">
        <title>The Genome Sequence of Anopheles maculatus species B.</title>
        <authorList>
            <consortium name="The Broad Institute Genomics Platform"/>
            <person name="Neafsey D.E."/>
            <person name="Besansky N."/>
            <person name="Howell P."/>
            <person name="Walton C."/>
            <person name="Young S.K."/>
            <person name="Zeng Q."/>
            <person name="Gargeya S."/>
            <person name="Fitzgerald M."/>
            <person name="Haas B."/>
            <person name="Abouelleil A."/>
            <person name="Allen A.W."/>
            <person name="Alvarado L."/>
            <person name="Arachchi H.M."/>
            <person name="Berlin A.M."/>
            <person name="Chapman S.B."/>
            <person name="Gainer-Dewar J."/>
            <person name="Goldberg J."/>
            <person name="Griggs A."/>
            <person name="Gujja S."/>
            <person name="Hansen M."/>
            <person name="Howarth C."/>
            <person name="Imamovic A."/>
            <person name="Ireland A."/>
            <person name="Larimer J."/>
            <person name="McCowan C."/>
            <person name="Murphy C."/>
            <person name="Pearson M."/>
            <person name="Poon T.W."/>
            <person name="Priest M."/>
            <person name="Roberts A."/>
            <person name="Saif S."/>
            <person name="Shea T."/>
            <person name="Sisk P."/>
            <person name="Sykes S."/>
            <person name="Wortman J."/>
            <person name="Nusbaum C."/>
            <person name="Birren B."/>
        </authorList>
    </citation>
    <scope>NUCLEOTIDE SEQUENCE [LARGE SCALE GENOMIC DNA]</scope>
    <source>
        <strain evidence="9">maculatus3</strain>
    </source>
</reference>
<sequence length="140" mass="15337">MNSRFENLCNQTALIVGCMLLSVSFGSTQNCANVKQNTFLPDATRCHRYAACVNRTAAPLICPSGYHFNFAKQLCDFPSKAGCIKCPATGFVNLAIDGNCQKFVQCFMGFAVDRECPPGLAFDPIYGQCNVQSKVKCERN</sequence>
<accession>A0A182SV82</accession>
<feature type="signal peptide" evidence="6">
    <location>
        <begin position="1"/>
        <end position="28"/>
    </location>
</feature>
<evidence type="ECO:0000313" key="9">
    <source>
        <dbReference type="Proteomes" id="UP000075901"/>
    </source>
</evidence>
<protein>
    <recommendedName>
        <fullName evidence="7">Chitin-binding type-2 domain-containing protein</fullName>
    </recommendedName>
</protein>
<evidence type="ECO:0000313" key="8">
    <source>
        <dbReference type="EnsemblMetazoa" id="AMAM014113-PA"/>
    </source>
</evidence>
<proteinExistence type="predicted"/>
<organism evidence="8 9">
    <name type="scientific">Anopheles maculatus</name>
    <dbReference type="NCBI Taxonomy" id="74869"/>
    <lineage>
        <taxon>Eukaryota</taxon>
        <taxon>Metazoa</taxon>
        <taxon>Ecdysozoa</taxon>
        <taxon>Arthropoda</taxon>
        <taxon>Hexapoda</taxon>
        <taxon>Insecta</taxon>
        <taxon>Pterygota</taxon>
        <taxon>Neoptera</taxon>
        <taxon>Endopterygota</taxon>
        <taxon>Diptera</taxon>
        <taxon>Nematocera</taxon>
        <taxon>Culicoidea</taxon>
        <taxon>Culicidae</taxon>
        <taxon>Anophelinae</taxon>
        <taxon>Anopheles</taxon>
        <taxon>Anopheles maculatus group</taxon>
    </lineage>
</organism>
<keyword evidence="5" id="KW-0325">Glycoprotein</keyword>
<evidence type="ECO:0000256" key="4">
    <source>
        <dbReference type="ARBA" id="ARBA00023157"/>
    </source>
</evidence>
<feature type="domain" description="Chitin-binding type-2" evidence="7">
    <location>
        <begin position="86"/>
        <end position="139"/>
    </location>
</feature>
<dbReference type="PANTHER" id="PTHR23301:SF106">
    <property type="entry name" value="CHITIN-BINDING TYPE-2 DOMAIN-CONTAINING PROTEIN-RELATED"/>
    <property type="match status" value="1"/>
</dbReference>
<dbReference type="PROSITE" id="PS50940">
    <property type="entry name" value="CHIT_BIND_II"/>
    <property type="match status" value="2"/>
</dbReference>
<keyword evidence="1" id="KW-0147">Chitin-binding</keyword>
<name>A0A182SV82_9DIPT</name>
<reference evidence="8" key="2">
    <citation type="submission" date="2020-05" db="UniProtKB">
        <authorList>
            <consortium name="EnsemblMetazoa"/>
        </authorList>
    </citation>
    <scope>IDENTIFICATION</scope>
    <source>
        <strain evidence="8">maculatus3</strain>
    </source>
</reference>
<dbReference type="GO" id="GO:0005576">
    <property type="term" value="C:extracellular region"/>
    <property type="evidence" value="ECO:0007669"/>
    <property type="project" value="InterPro"/>
</dbReference>
<keyword evidence="4" id="KW-1015">Disulfide bond</keyword>
<evidence type="ECO:0000256" key="3">
    <source>
        <dbReference type="ARBA" id="ARBA00022737"/>
    </source>
</evidence>